<dbReference type="InterPro" id="IPR004435">
    <property type="entry name" value="MobB_dom"/>
</dbReference>
<sequence>MREEYMAAQIICIVGKKQAGKTTFLEKLIPELQALGVSVGAVKHDAHSFDIDRKGKDSWRLKQAGAETVVVSSPDRIAMIKSVDHDLTLDEMARSLFADKHLMITEGYFNSDHPKIEIHRSDAHNRPLCNRANQTEKKLVAMVTDRGVDADVPKFELDDAKGVAAHIARSYLGWVHNRMWDGQD</sequence>
<dbReference type="Proteomes" id="UP001061361">
    <property type="component" value="Chromosome"/>
</dbReference>
<dbReference type="PANTHER" id="PTHR40072:SF1">
    <property type="entry name" value="MOLYBDOPTERIN-GUANINE DINUCLEOTIDE BIOSYNTHESIS ADAPTER PROTEIN"/>
    <property type="match status" value="1"/>
</dbReference>
<gene>
    <name evidence="2" type="ORF">JCM14722_16390</name>
</gene>
<proteinExistence type="predicted"/>
<dbReference type="NCBIfam" id="TIGR00176">
    <property type="entry name" value="mobB"/>
    <property type="match status" value="1"/>
</dbReference>
<evidence type="ECO:0000313" key="3">
    <source>
        <dbReference type="Proteomes" id="UP001061361"/>
    </source>
</evidence>
<dbReference type="InterPro" id="IPR052539">
    <property type="entry name" value="MGD_biosynthesis_adapter"/>
</dbReference>
<protein>
    <recommendedName>
        <fullName evidence="1">Molybdopterin-guanine dinucleotide biosynthesis protein B (MobB) domain-containing protein</fullName>
    </recommendedName>
</protein>
<keyword evidence="3" id="KW-1185">Reference proteome</keyword>
<dbReference type="Gene3D" id="3.40.50.300">
    <property type="entry name" value="P-loop containing nucleotide triphosphate hydrolases"/>
    <property type="match status" value="1"/>
</dbReference>
<name>A0ABN6RVV4_9BACT</name>
<dbReference type="SUPFAM" id="SSF52540">
    <property type="entry name" value="P-loop containing nucleoside triphosphate hydrolases"/>
    <property type="match status" value="1"/>
</dbReference>
<evidence type="ECO:0000313" key="2">
    <source>
        <dbReference type="EMBL" id="BDQ34097.1"/>
    </source>
</evidence>
<dbReference type="Pfam" id="PF03205">
    <property type="entry name" value="MobB"/>
    <property type="match status" value="1"/>
</dbReference>
<organism evidence="2 3">
    <name type="scientific">Pseudodesulfovibrio portus</name>
    <dbReference type="NCBI Taxonomy" id="231439"/>
    <lineage>
        <taxon>Bacteria</taxon>
        <taxon>Pseudomonadati</taxon>
        <taxon>Thermodesulfobacteriota</taxon>
        <taxon>Desulfovibrionia</taxon>
        <taxon>Desulfovibrionales</taxon>
        <taxon>Desulfovibrionaceae</taxon>
    </lineage>
</organism>
<dbReference type="EMBL" id="AP026708">
    <property type="protein sequence ID" value="BDQ34097.1"/>
    <property type="molecule type" value="Genomic_DNA"/>
</dbReference>
<evidence type="ECO:0000259" key="1">
    <source>
        <dbReference type="Pfam" id="PF03205"/>
    </source>
</evidence>
<feature type="domain" description="Molybdopterin-guanine dinucleotide biosynthesis protein B (MobB)" evidence="1">
    <location>
        <begin position="10"/>
        <end position="145"/>
    </location>
</feature>
<accession>A0ABN6RVV4</accession>
<dbReference type="InterPro" id="IPR027417">
    <property type="entry name" value="P-loop_NTPase"/>
</dbReference>
<dbReference type="PANTHER" id="PTHR40072">
    <property type="entry name" value="MOLYBDOPTERIN-GUANINE DINUCLEOTIDE BIOSYNTHESIS ADAPTER PROTEIN-RELATED"/>
    <property type="match status" value="1"/>
</dbReference>
<dbReference type="CDD" id="cd03116">
    <property type="entry name" value="MobB"/>
    <property type="match status" value="1"/>
</dbReference>
<reference evidence="2" key="1">
    <citation type="submission" date="2022-08" db="EMBL/GenBank/DDBJ databases">
        <title>Genome Sequence of the sulphate-reducing bacterium, Pseudodesulfovibrio portus JCM14722.</title>
        <authorList>
            <person name="Kondo R."/>
            <person name="Kataoka T."/>
        </authorList>
    </citation>
    <scope>NUCLEOTIDE SEQUENCE</scope>
    <source>
        <strain evidence="2">JCM 14722</strain>
    </source>
</reference>